<evidence type="ECO:0000313" key="3">
    <source>
        <dbReference type="Proteomes" id="UP000192276"/>
    </source>
</evidence>
<proteinExistence type="predicted"/>
<reference evidence="3" key="1">
    <citation type="submission" date="2016-04" db="EMBL/GenBank/DDBJ databases">
        <authorList>
            <person name="Chen L."/>
            <person name="Zhuang W."/>
            <person name="Wang G."/>
        </authorList>
    </citation>
    <scope>NUCLEOTIDE SEQUENCE [LARGE SCALE GENOMIC DNA]</scope>
    <source>
        <strain evidence="3">208</strain>
    </source>
</reference>
<dbReference type="RefSeq" id="WP_081163566.1">
    <property type="nucleotide sequence ID" value="NZ_LWBP01000089.1"/>
</dbReference>
<accession>A0A1V9G1Q5</accession>
<protein>
    <submittedName>
        <fullName evidence="2">Uncharacterized protein</fullName>
    </submittedName>
</protein>
<keyword evidence="3" id="KW-1185">Reference proteome</keyword>
<keyword evidence="1" id="KW-0812">Transmembrane</keyword>
<feature type="transmembrane region" description="Helical" evidence="1">
    <location>
        <begin position="78"/>
        <end position="100"/>
    </location>
</feature>
<dbReference type="Proteomes" id="UP000192276">
    <property type="component" value="Unassembled WGS sequence"/>
</dbReference>
<gene>
    <name evidence="2" type="ORF">A4R26_16125</name>
</gene>
<organism evidence="2 3">
    <name type="scientific">Niastella populi</name>
    <dbReference type="NCBI Taxonomy" id="550983"/>
    <lineage>
        <taxon>Bacteria</taxon>
        <taxon>Pseudomonadati</taxon>
        <taxon>Bacteroidota</taxon>
        <taxon>Chitinophagia</taxon>
        <taxon>Chitinophagales</taxon>
        <taxon>Chitinophagaceae</taxon>
        <taxon>Niastella</taxon>
    </lineage>
</organism>
<name>A0A1V9G1Q5_9BACT</name>
<feature type="transmembrane region" description="Helical" evidence="1">
    <location>
        <begin position="131"/>
        <end position="155"/>
    </location>
</feature>
<comment type="caution">
    <text evidence="2">The sequence shown here is derived from an EMBL/GenBank/DDBJ whole genome shotgun (WGS) entry which is preliminary data.</text>
</comment>
<keyword evidence="1" id="KW-1133">Transmembrane helix</keyword>
<sequence length="157" mass="17635">MEQYIQTAPSNTESNLFELQIDHEVSSHLRETAKWAKFLSIVGFVALGFILLIVIFAGSMASYSAYSSPLSAAFGYRGIFQVVLLLAMVVLYFMPCLFMFKFSNKMLQALGNNDQETLIASFRQLKLCYKYIGILTLVLISLYALIFVIGLVFAVSR</sequence>
<evidence type="ECO:0000313" key="2">
    <source>
        <dbReference type="EMBL" id="OQP64575.1"/>
    </source>
</evidence>
<dbReference type="OrthoDB" id="1121797at2"/>
<feature type="transmembrane region" description="Helical" evidence="1">
    <location>
        <begin position="38"/>
        <end position="58"/>
    </location>
</feature>
<dbReference type="AlphaFoldDB" id="A0A1V9G1Q5"/>
<evidence type="ECO:0000256" key="1">
    <source>
        <dbReference type="SAM" id="Phobius"/>
    </source>
</evidence>
<keyword evidence="1" id="KW-0472">Membrane</keyword>
<dbReference type="EMBL" id="LWBP01000089">
    <property type="protein sequence ID" value="OQP64575.1"/>
    <property type="molecule type" value="Genomic_DNA"/>
</dbReference>